<proteinExistence type="predicted"/>
<keyword evidence="7" id="KW-0833">Ubl conjugation pathway</keyword>
<dbReference type="SUPFAM" id="SSF57850">
    <property type="entry name" value="RING/U-box"/>
    <property type="match status" value="1"/>
</dbReference>
<dbReference type="InParanoid" id="J9D1R5"/>
<dbReference type="GO" id="GO:0019005">
    <property type="term" value="C:SCF ubiquitin ligase complex"/>
    <property type="evidence" value="ECO:0007669"/>
    <property type="project" value="EnsemblFungi"/>
</dbReference>
<dbReference type="Pfam" id="PF12678">
    <property type="entry name" value="zf-rbx1"/>
    <property type="match status" value="1"/>
</dbReference>
<evidence type="ECO:0000313" key="13">
    <source>
        <dbReference type="EMBL" id="EJW01519.1"/>
    </source>
</evidence>
<keyword evidence="5" id="KW-0479">Metal-binding</keyword>
<dbReference type="GO" id="GO:0005634">
    <property type="term" value="C:nucleus"/>
    <property type="evidence" value="ECO:0007669"/>
    <property type="project" value="UniProtKB-SubCell"/>
</dbReference>
<comment type="subcellular location">
    <subcellularLocation>
        <location evidence="2">Cytoplasm</location>
    </subcellularLocation>
    <subcellularLocation>
        <location evidence="1">Nucleus</location>
    </subcellularLocation>
</comment>
<accession>J9D1R5</accession>
<evidence type="ECO:0000256" key="10">
    <source>
        <dbReference type="PROSITE-ProRule" id="PRU00175"/>
    </source>
</evidence>
<dbReference type="GO" id="GO:0035361">
    <property type="term" value="C:Cul8-RING ubiquitin ligase complex"/>
    <property type="evidence" value="ECO:0007669"/>
    <property type="project" value="EnsemblFungi"/>
</dbReference>
<dbReference type="PROSITE" id="PS50089">
    <property type="entry name" value="ZF_RING_2"/>
    <property type="match status" value="1"/>
</dbReference>
<dbReference type="GO" id="GO:0031146">
    <property type="term" value="P:SCF-dependent proteasomal ubiquitin-dependent protein catabolic process"/>
    <property type="evidence" value="ECO:0007669"/>
    <property type="project" value="EnsemblFungi"/>
</dbReference>
<dbReference type="VEuPathDB" id="MicrosporidiaDB:EDEG_00433"/>
<dbReference type="GO" id="GO:0004842">
    <property type="term" value="F:ubiquitin-protein transferase activity"/>
    <property type="evidence" value="ECO:0007669"/>
    <property type="project" value="EnsemblFungi"/>
</dbReference>
<keyword evidence="6 10" id="KW-0863">Zinc-finger</keyword>
<dbReference type="GO" id="GO:0005737">
    <property type="term" value="C:cytoplasm"/>
    <property type="evidence" value="ECO:0007669"/>
    <property type="project" value="UniProtKB-SubCell"/>
</dbReference>
<dbReference type="InterPro" id="IPR013083">
    <property type="entry name" value="Znf_RING/FYVE/PHD"/>
</dbReference>
<protein>
    <recommendedName>
        <fullName evidence="12">RING-type domain-containing protein</fullName>
    </recommendedName>
</protein>
<dbReference type="Gene3D" id="3.30.40.10">
    <property type="entry name" value="Zinc/RING finger domain, C3HC4 (zinc finger)"/>
    <property type="match status" value="1"/>
</dbReference>
<dbReference type="GO" id="GO:0030466">
    <property type="term" value="P:silent mating-type cassette heterochromatin formation"/>
    <property type="evidence" value="ECO:0007669"/>
    <property type="project" value="EnsemblFungi"/>
</dbReference>
<dbReference type="HOGENOM" id="CLU_115512_2_1_1"/>
<evidence type="ECO:0000256" key="4">
    <source>
        <dbReference type="ARBA" id="ARBA00022490"/>
    </source>
</evidence>
<keyword evidence="14" id="KW-1185">Reference proteome</keyword>
<dbReference type="InterPro" id="IPR024766">
    <property type="entry name" value="Znf_RING_H2"/>
</dbReference>
<evidence type="ECO:0000256" key="9">
    <source>
        <dbReference type="ARBA" id="ARBA00023242"/>
    </source>
</evidence>
<dbReference type="OMA" id="DTCVECQ"/>
<dbReference type="STRING" id="1003232.J9D1R5"/>
<dbReference type="GO" id="GO:0000082">
    <property type="term" value="P:G1/S transition of mitotic cell cycle"/>
    <property type="evidence" value="ECO:0007669"/>
    <property type="project" value="EnsemblFungi"/>
</dbReference>
<dbReference type="GO" id="GO:0010828">
    <property type="term" value="P:positive regulation of D-glucose transmembrane transport"/>
    <property type="evidence" value="ECO:0007669"/>
    <property type="project" value="EnsemblFungi"/>
</dbReference>
<keyword evidence="9" id="KW-0539">Nucleus</keyword>
<evidence type="ECO:0000256" key="7">
    <source>
        <dbReference type="ARBA" id="ARBA00022786"/>
    </source>
</evidence>
<dbReference type="EMBL" id="AFBI03000005">
    <property type="protein sequence ID" value="EJW01519.1"/>
    <property type="molecule type" value="Genomic_DNA"/>
</dbReference>
<dbReference type="Proteomes" id="UP000003163">
    <property type="component" value="Unassembled WGS sequence"/>
</dbReference>
<evidence type="ECO:0000313" key="14">
    <source>
        <dbReference type="Proteomes" id="UP000003163"/>
    </source>
</evidence>
<feature type="region of interest" description="Disordered" evidence="11">
    <location>
        <begin position="1"/>
        <end position="20"/>
    </location>
</feature>
<comment type="pathway">
    <text evidence="3">Protein modification; protein ubiquitination.</text>
</comment>
<comment type="caution">
    <text evidence="13">The sequence shown here is derived from an EMBL/GenBank/DDBJ whole genome shotgun (WGS) entry which is preliminary data.</text>
</comment>
<reference evidence="13 14" key="1">
    <citation type="submission" date="2011-08" db="EMBL/GenBank/DDBJ databases">
        <authorList>
            <person name="Liu Z.J."/>
            <person name="Shi F.L."/>
            <person name="Lu J.Q."/>
            <person name="Li M."/>
            <person name="Wang Z.L."/>
        </authorList>
    </citation>
    <scope>NUCLEOTIDE SEQUENCE [LARGE SCALE GENOMIC DNA]</scope>
    <source>
        <strain evidence="13 14">USNM 41457</strain>
    </source>
</reference>
<dbReference type="InterPro" id="IPR051031">
    <property type="entry name" value="RING-box_E3_Ubiquitin_Ligase"/>
</dbReference>
<dbReference type="FunCoup" id="J9D1R5">
    <property type="interactions" value="219"/>
</dbReference>
<gene>
    <name evidence="13" type="ORF">EDEG_00433</name>
</gene>
<sequence>MAKIQNNPEACADQSKSGNEGSRIKLIMWKPVGLWSYDYKIESCAICRNLIMDTCVDCQHGDNDADLGECTVAWGQCDHAFHSHCIGRWLKAKPVCPLDSSVWKYKDEAGAQ</sequence>
<evidence type="ECO:0000256" key="5">
    <source>
        <dbReference type="ARBA" id="ARBA00022723"/>
    </source>
</evidence>
<dbReference type="GO" id="GO:0030674">
    <property type="term" value="F:protein-macromolecule adaptor activity"/>
    <property type="evidence" value="ECO:0007669"/>
    <property type="project" value="EnsemblFungi"/>
</dbReference>
<evidence type="ECO:0000256" key="3">
    <source>
        <dbReference type="ARBA" id="ARBA00004906"/>
    </source>
</evidence>
<dbReference type="PANTHER" id="PTHR11210">
    <property type="entry name" value="RING BOX"/>
    <property type="match status" value="1"/>
</dbReference>
<dbReference type="GO" id="GO:0008270">
    <property type="term" value="F:zinc ion binding"/>
    <property type="evidence" value="ECO:0007669"/>
    <property type="project" value="UniProtKB-KW"/>
</dbReference>
<evidence type="ECO:0000256" key="6">
    <source>
        <dbReference type="ARBA" id="ARBA00022771"/>
    </source>
</evidence>
<evidence type="ECO:0000256" key="11">
    <source>
        <dbReference type="SAM" id="MobiDB-lite"/>
    </source>
</evidence>
<keyword evidence="8" id="KW-0862">Zinc</keyword>
<evidence type="ECO:0000256" key="8">
    <source>
        <dbReference type="ARBA" id="ARBA00022833"/>
    </source>
</evidence>
<dbReference type="GO" id="GO:0031463">
    <property type="term" value="C:Cul3-RING ubiquitin ligase complex"/>
    <property type="evidence" value="ECO:0007669"/>
    <property type="project" value="EnsemblFungi"/>
</dbReference>
<dbReference type="OrthoDB" id="8962942at2759"/>
<feature type="domain" description="RING-type" evidence="12">
    <location>
        <begin position="44"/>
        <end position="100"/>
    </location>
</feature>
<evidence type="ECO:0000256" key="2">
    <source>
        <dbReference type="ARBA" id="ARBA00004496"/>
    </source>
</evidence>
<dbReference type="InterPro" id="IPR001841">
    <property type="entry name" value="Znf_RING"/>
</dbReference>
<keyword evidence="4" id="KW-0963">Cytoplasm</keyword>
<reference evidence="14" key="2">
    <citation type="submission" date="2015-07" db="EMBL/GenBank/DDBJ databases">
        <title>Contrasting host-pathogen interactions and genome evolution in two generalist and specialist microsporidian pathogens of mosquitoes.</title>
        <authorList>
            <consortium name="The Broad Institute Genomics Platform"/>
            <consortium name="The Broad Institute Genome Sequencing Center for Infectious Disease"/>
            <person name="Cuomo C.A."/>
            <person name="Sanscrainte N.D."/>
            <person name="Goldberg J.M."/>
            <person name="Heiman D."/>
            <person name="Young S."/>
            <person name="Zeng Q."/>
            <person name="Becnel J.J."/>
            <person name="Birren B.W."/>
        </authorList>
    </citation>
    <scope>NUCLEOTIDE SEQUENCE [LARGE SCALE GENOMIC DNA]</scope>
    <source>
        <strain evidence="14">USNM 41457</strain>
    </source>
</reference>
<dbReference type="AlphaFoldDB" id="J9D1R5"/>
<name>J9D1R5_EDHAE</name>
<evidence type="ECO:0000259" key="12">
    <source>
        <dbReference type="PROSITE" id="PS50089"/>
    </source>
</evidence>
<organism evidence="13 14">
    <name type="scientific">Edhazardia aedis (strain USNM 41457)</name>
    <name type="common">Microsporidian parasite</name>
    <dbReference type="NCBI Taxonomy" id="1003232"/>
    <lineage>
        <taxon>Eukaryota</taxon>
        <taxon>Fungi</taxon>
        <taxon>Fungi incertae sedis</taxon>
        <taxon>Microsporidia</taxon>
        <taxon>Edhazardia</taxon>
    </lineage>
</organism>
<evidence type="ECO:0000256" key="1">
    <source>
        <dbReference type="ARBA" id="ARBA00004123"/>
    </source>
</evidence>